<evidence type="ECO:0000313" key="3">
    <source>
        <dbReference type="Proteomes" id="UP000225740"/>
    </source>
</evidence>
<comment type="caution">
    <text evidence="2">The sequence shown here is derived from an EMBL/GenBank/DDBJ whole genome shotgun (WGS) entry which is preliminary data.</text>
</comment>
<name>A0A2G1WDA0_9BACT</name>
<dbReference type="EMBL" id="NIZW01000001">
    <property type="protein sequence ID" value="PHQ36991.1"/>
    <property type="molecule type" value="Genomic_DNA"/>
</dbReference>
<organism evidence="2 3">
    <name type="scientific">Rhodopirellula bahusiensis</name>
    <dbReference type="NCBI Taxonomy" id="2014065"/>
    <lineage>
        <taxon>Bacteria</taxon>
        <taxon>Pseudomonadati</taxon>
        <taxon>Planctomycetota</taxon>
        <taxon>Planctomycetia</taxon>
        <taxon>Pirellulales</taxon>
        <taxon>Pirellulaceae</taxon>
        <taxon>Rhodopirellula</taxon>
    </lineage>
</organism>
<evidence type="ECO:0000256" key="1">
    <source>
        <dbReference type="SAM" id="MobiDB-lite"/>
    </source>
</evidence>
<reference evidence="2 3" key="1">
    <citation type="submission" date="2017-06" db="EMBL/GenBank/DDBJ databases">
        <title>Description of Rhodopirellula bahusiensis sp. nov.</title>
        <authorList>
            <person name="Kizina J."/>
            <person name="Harder J."/>
        </authorList>
    </citation>
    <scope>NUCLEOTIDE SEQUENCE [LARGE SCALE GENOMIC DNA]</scope>
    <source>
        <strain evidence="2 3">SWK21</strain>
    </source>
</reference>
<proteinExistence type="predicted"/>
<dbReference type="Proteomes" id="UP000225740">
    <property type="component" value="Unassembled WGS sequence"/>
</dbReference>
<accession>A0A2G1WDA0</accession>
<gene>
    <name evidence="2" type="ORF">CEE69_01025</name>
</gene>
<evidence type="ECO:0000313" key="2">
    <source>
        <dbReference type="EMBL" id="PHQ36991.1"/>
    </source>
</evidence>
<protein>
    <submittedName>
        <fullName evidence="2">Uncharacterized protein</fullName>
    </submittedName>
</protein>
<dbReference type="AlphaFoldDB" id="A0A2G1WDA0"/>
<feature type="region of interest" description="Disordered" evidence="1">
    <location>
        <begin position="189"/>
        <end position="210"/>
    </location>
</feature>
<keyword evidence="3" id="KW-1185">Reference proteome</keyword>
<sequence length="210" mass="24309">MPSTTNSDRQRIIRLLIERVDVVVEGTTEQVDVALNWSGGFSSHHGLIRPVRRYEQTADYERLKSRIVELVTAGRSYAEIARILNEDGFHPTKQTNRFNKSIVGRLAKKFRGETEATRKRAPIELGQHEWTVGDLSSELQIPRTTLHSWKQRGWLHVARQLPGYRGQLIYWADNRELSRLRQSRATKWNYGDPPLPAELTTPQIENRKKS</sequence>